<keyword evidence="4" id="KW-0249">Electron transport</keyword>
<evidence type="ECO:0000256" key="6">
    <source>
        <dbReference type="ARBA" id="ARBA00023014"/>
    </source>
</evidence>
<evidence type="ECO:0000256" key="5">
    <source>
        <dbReference type="ARBA" id="ARBA00023004"/>
    </source>
</evidence>
<evidence type="ECO:0000256" key="1">
    <source>
        <dbReference type="ARBA" id="ARBA00001927"/>
    </source>
</evidence>
<evidence type="ECO:0000256" key="7">
    <source>
        <dbReference type="ARBA" id="ARBA00023291"/>
    </source>
</evidence>
<keyword evidence="6" id="KW-0411">Iron-sulfur</keyword>
<dbReference type="PANTHER" id="PTHR36923">
    <property type="entry name" value="FERREDOXIN"/>
    <property type="match status" value="1"/>
</dbReference>
<proteinExistence type="predicted"/>
<dbReference type="PANTHER" id="PTHR36923:SF3">
    <property type="entry name" value="FERREDOXIN"/>
    <property type="match status" value="1"/>
</dbReference>
<accession>A0A3G2JQ05</accession>
<sequence length="63" mass="7045">MRVTTERARCVGSGQCALLSPEVFDQDDDGLVTVLREEPAEELREQVLQAADLCPSRTIRVRD</sequence>
<dbReference type="GO" id="GO:0046872">
    <property type="term" value="F:metal ion binding"/>
    <property type="evidence" value="ECO:0007669"/>
    <property type="project" value="UniProtKB-KW"/>
</dbReference>
<dbReference type="EMBL" id="CP033073">
    <property type="protein sequence ID" value="AYN42732.1"/>
    <property type="molecule type" value="Genomic_DNA"/>
</dbReference>
<name>A0A3G2JQ05_9ACTN</name>
<dbReference type="Proteomes" id="UP000268329">
    <property type="component" value="Chromosome"/>
</dbReference>
<keyword evidence="9" id="KW-1185">Reference proteome</keyword>
<keyword evidence="3" id="KW-0479">Metal-binding</keyword>
<evidence type="ECO:0000256" key="4">
    <source>
        <dbReference type="ARBA" id="ARBA00022982"/>
    </source>
</evidence>
<evidence type="ECO:0000256" key="2">
    <source>
        <dbReference type="ARBA" id="ARBA00022448"/>
    </source>
</evidence>
<evidence type="ECO:0000313" key="9">
    <source>
        <dbReference type="Proteomes" id="UP000268329"/>
    </source>
</evidence>
<evidence type="ECO:0000313" key="8">
    <source>
        <dbReference type="EMBL" id="AYN42732.1"/>
    </source>
</evidence>
<dbReference type="KEGG" id="sdd:D9753_32010"/>
<evidence type="ECO:0000256" key="3">
    <source>
        <dbReference type="ARBA" id="ARBA00022723"/>
    </source>
</evidence>
<keyword evidence="7" id="KW-0003">3Fe-4S</keyword>
<comment type="cofactor">
    <cofactor evidence="1">
        <name>[3Fe-4S] cluster</name>
        <dbReference type="ChEBI" id="CHEBI:21137"/>
    </cofactor>
</comment>
<dbReference type="AlphaFoldDB" id="A0A3G2JQ05"/>
<dbReference type="Gene3D" id="3.30.70.20">
    <property type="match status" value="1"/>
</dbReference>
<dbReference type="RefSeq" id="WP_121790159.1">
    <property type="nucleotide sequence ID" value="NZ_CP033073.1"/>
</dbReference>
<organism evidence="8 9">
    <name type="scientific">Streptomyces dangxiongensis</name>
    <dbReference type="NCBI Taxonomy" id="1442032"/>
    <lineage>
        <taxon>Bacteria</taxon>
        <taxon>Bacillati</taxon>
        <taxon>Actinomycetota</taxon>
        <taxon>Actinomycetes</taxon>
        <taxon>Kitasatosporales</taxon>
        <taxon>Streptomycetaceae</taxon>
        <taxon>Streptomyces</taxon>
    </lineage>
</organism>
<keyword evidence="2" id="KW-0813">Transport</keyword>
<gene>
    <name evidence="8" type="ORF">D9753_32010</name>
</gene>
<keyword evidence="5" id="KW-0408">Iron</keyword>
<dbReference type="InterPro" id="IPR051269">
    <property type="entry name" value="Fe-S_cluster_ET"/>
</dbReference>
<reference evidence="8 9" key="1">
    <citation type="submission" date="2018-10" db="EMBL/GenBank/DDBJ databases">
        <title>The genome of Streptomyces dangxiongensis Z022.</title>
        <authorList>
            <person name="Zhang B."/>
        </authorList>
    </citation>
    <scope>NUCLEOTIDE SEQUENCE [LARGE SCALE GENOMIC DNA]</scope>
    <source>
        <strain evidence="8 9">Z022</strain>
    </source>
</reference>
<dbReference type="GO" id="GO:0051538">
    <property type="term" value="F:3 iron, 4 sulfur cluster binding"/>
    <property type="evidence" value="ECO:0007669"/>
    <property type="project" value="UniProtKB-KW"/>
</dbReference>
<dbReference type="OrthoDB" id="9803319at2"/>
<protein>
    <submittedName>
        <fullName evidence="8">Ferredoxin</fullName>
    </submittedName>
</protein>
<dbReference type="Pfam" id="PF13370">
    <property type="entry name" value="Fer4_13"/>
    <property type="match status" value="1"/>
</dbReference>
<dbReference type="SUPFAM" id="SSF54862">
    <property type="entry name" value="4Fe-4S ferredoxins"/>
    <property type="match status" value="1"/>
</dbReference>